<name>A0AAX2I8I8_CAPSP</name>
<proteinExistence type="predicted"/>
<feature type="signal peptide" evidence="1">
    <location>
        <begin position="1"/>
        <end position="32"/>
    </location>
</feature>
<dbReference type="RefSeq" id="WP_111944737.1">
    <property type="nucleotide sequence ID" value="NZ_UAVP01000003.1"/>
</dbReference>
<dbReference type="Proteomes" id="UP000249902">
    <property type="component" value="Unassembled WGS sequence"/>
</dbReference>
<comment type="caution">
    <text evidence="2">The sequence shown here is derived from an EMBL/GenBank/DDBJ whole genome shotgun (WGS) entry which is preliminary data.</text>
</comment>
<keyword evidence="1" id="KW-0732">Signal</keyword>
<dbReference type="Gene3D" id="2.60.40.3440">
    <property type="match status" value="1"/>
</dbReference>
<gene>
    <name evidence="2" type="ORF">NCTC11653_00484</name>
</gene>
<reference evidence="2 3" key="1">
    <citation type="submission" date="2018-06" db="EMBL/GenBank/DDBJ databases">
        <authorList>
            <consortium name="Pathogen Informatics"/>
            <person name="Doyle S."/>
        </authorList>
    </citation>
    <scope>NUCLEOTIDE SEQUENCE [LARGE SCALE GENOMIC DNA]</scope>
    <source>
        <strain evidence="2 3">NCTC11653</strain>
    </source>
</reference>
<accession>A0AAX2I8I8</accession>
<evidence type="ECO:0000313" key="2">
    <source>
        <dbReference type="EMBL" id="SQA74593.1"/>
    </source>
</evidence>
<dbReference type="Pfam" id="PF13585">
    <property type="entry name" value="CHU_C"/>
    <property type="match status" value="1"/>
</dbReference>
<protein>
    <submittedName>
        <fullName evidence="2">Gliding motility-associated C-terminal domain</fullName>
    </submittedName>
</protein>
<dbReference type="Pfam" id="PF17963">
    <property type="entry name" value="Big_9"/>
    <property type="match status" value="1"/>
</dbReference>
<dbReference type="EMBL" id="UAVP01000003">
    <property type="protein sequence ID" value="SQA74593.1"/>
    <property type="molecule type" value="Genomic_DNA"/>
</dbReference>
<organism evidence="2 3">
    <name type="scientific">Capnocytophaga sputigena</name>
    <dbReference type="NCBI Taxonomy" id="1019"/>
    <lineage>
        <taxon>Bacteria</taxon>
        <taxon>Pseudomonadati</taxon>
        <taxon>Bacteroidota</taxon>
        <taxon>Flavobacteriia</taxon>
        <taxon>Flavobacteriales</taxon>
        <taxon>Flavobacteriaceae</taxon>
        <taxon>Capnocytophaga</taxon>
    </lineage>
</organism>
<feature type="chain" id="PRO_5043601008" evidence="1">
    <location>
        <begin position="33"/>
        <end position="2920"/>
    </location>
</feature>
<evidence type="ECO:0000313" key="3">
    <source>
        <dbReference type="Proteomes" id="UP000249902"/>
    </source>
</evidence>
<sequence length="2920" mass="311078">MKKYYMIKNMQNVFFKLLFCTLLFSSLGKVTAQTTMLSHVIAEDPVNFANRDFEAGTLTVTISSLPSSSASVKITLPTGIEYVANSLQKSSGSATISHVSSSPINAPVFNISGNAPITFTIKRKVTKNALGGLLAPGTIFKDKVVVTAGSATDQKESNAYELPIPNIVVQLSEPTHNNASGVSVKTFNLRNTGAGAVKDIYFSIKYPAGVTGNELTYNGAPVTSVGTVTGIGKNAGATLYKVSSTSATGFKLNDEITITEKYTVTGCQSNRQIVYEAYWGESPAILYQARDAARAINVITGTPKIVLDEDSNHTYFEWGDGLCGDKLGTFTVQYINNGSGNATAYDIQVNITPYLAGKKFRNHKPANFRIVATDGTEIPITSMTPNGNEIDERQVPLKDLAALSNTTLGTKDIGLKDIDGDGFRDDLPKDAKLKIRFDMVKNQGVKCLQQDDRAFSVSPHSNIQYKDACGADKKSDVHVLTNYTFRRLILSVVDSAKFPVELPQNTPRFGYIIFGNHSYITLERLKGQPYTNNDKRFRYEIKLPAGVSMQNVKFYKGSDYGSATTPPINLPNVTAGGTFSYTTTNTEKGYVTFDLLLTTPCVSGNVEVEYKISHLDKNGDGSYCEIPLLCNKKQINAICPGACSNNGPRMLNTKTERAENSYGWTDYLMTTRVTRSQVSETERQRALYLDDIEVTAEGQQGSLSSNNLYYHAAVIKEAQLLPKKIEVKIGTNPAVTLQATDPGVLTTVSDSQGNYFRWNLSSALPSGTIAANEKITVIATYQVNNSNTANSRDRVKDIQSAGESFFYMLANANDTNVNNKGYHTNELHCGAKQTPVFYIAETYTLIGTNAYTIKSCNITPIGSNIAYLARRFNTSGNYFMNEFRPARLIKTVKFRIPSAYNIVKDVEYEYRRKYTNWVEGANAVKMLLSNFTVTDDGTYKTYTYVNPPKGSPGYLHPGELSVENGYEATMRAFVQATCDSKPFVTESQAGVDNQLVYTDIEFEDFYYHYAANGGNKIATESHYEPIRYSDKPAINLLTQTPQNVTANQRTQTVDFKITNTSVSDAPYGWISIPDVTGVKVLSLVELNNSGSAVRTFTAQNISGEKMYFLNEGGNDGTIAKNAEKRYRLEYQITNCTNNNLSFDVYAGWNCNGNPTKGYTKTCHDQKITYNVKIAKSLKQIKPSTSNPGENNPDKIGTISMCQKTKYEYTINSGDEGDLFDTKLVVIQQPGLTISDVEVEYPLNSGNKYTQTSTPAIRVSQVGNKITYDITAILPKGTLPGSISQPSDVDKRNLRLSFNVQPDCEFTAGSSFDIDVEGNNLCGDPAEGDRTKVIIAGIAGVDTNKYKVNNSIVAQGGNANACSSSYAVFKGKHEIVDLSPSHNFQTGDNGLVVIRIPKGFEYVTGSFSHTHNSATYFAAPTLATPPTKQVGNDETELSIKIPSGMKGNDYFEYTIQIKQKANTPIVDCGETKKIQYYTTDKVAGIACPLGPSNPCPSITVETTTRRGEVVIPLDRADLTIKNVKLSSVVQNNKEKVTIQYTVENASTATMTYSGDLKVSLYSDANNNGIIEEGTDTKVQDFIISGLSLAPGATTTQTETLLLDQSQLCRLYLSIRNTFNPCLCNDKAVKANAPTTIAGLVATVTACEIGKTEITYNSQAPEYESYTWEAVTTGALAHLSATNIKNPIFEYTGTNTTAIQTITYLLKVKRTNACEATQTVTVVVTPAPNAPTVAPQQFCAPATVLDLKLRVNSMATSSVKVYSGGTVLSDTTTLQSGIYKVSLVQPSGCETEKADVTVSVTVCNVVAKDDLYKVFAPITTATVTGNILNNDKVGGVTATTATVDISNISSAGAGTVPVVKSNGDVEVPANTPIGQYQITYKICAKGSSVDCATATVTVIVAPKLEAKDDDLGTLGGLAGGTTTKSVFDNDLKGTTPINPSDVNLTWGTAPSGITTNNDGTLTVAPNTAAGTYTVSYTICEKANPTNCSTATATVKVITLDAVNDGTKVLPKTGGNITILNNDIYGAPTGVTSVTTANVSLTITYNGGISELTVNSDGTLNVPASTPAGTYNNVEYRICTLTTPVVCDTATLTIVKQPEIIANDDVFSGVVSTTNITVGNVLNNPPSGSDTLNGNQATTANVAIAVVTPAVGTVVPYLTPATGNVVIPTGTPTGTYTITYRICEKDQTGTPTTNCDTATVTVNVTSPIVMPTPTVHATPDEFTYSGTATQTVGNVLTNDTVSGTTSATTSNVTISQVSTPTGSVVPRIDTTNGNVIVPNNTPAGIYTITYQICTVATPTACATATVQVTVPAATPTPTVHATPDEFTYSGTATQTVGNVLTNDTVSGTTSATTSNVTISQVSTPTGSVVPRIDTTNGNVIVPNNTPAGIYTITYQICTVATPTACATTTVQVTVPAATPTPTVHATPDEFTYSGTATQTVGNVLTNDTVSGTTSATTSNVTISQVSTPTGSVVPRIDTTNGNVIVPNNTPAGIYTITYQICTVATPTACATATVQVTVPAATPTPTVHATPDEFTYSGTATQTVGNVLTNDTVSGTTSATTSNVTISQVSTPMGSVAPRIDTTNGNVIVPNNTPAGIYTITYQICTVATPTACATATVQVTVPAATPTPTVHATPDEFTYSGTATQTVGNVLTNDTVSGTTSATTSNVTISQVSTPMGSVAPRIDTTNGNVIVPNNTPAGIYTITYQICTVATPTACATATVQVTVPAATPTPTIAPIAVDDRATTPLNTPIVVNVLANDTLNGATTPNVVANPANGTVIVNLDGSIEYRPNTGFTGTDTFVYELCNPQGNCDSATVTIEVINTIIPYNGMSVDGDGKNDYFHIGGIESYPNNVVRIYNRWGVKVFETEGYDNVTRVFRGISNGRVTVNAPEKLPQGTYYYVIEYYDHNNNKESKVGWLYIKK</sequence>
<evidence type="ECO:0000256" key="1">
    <source>
        <dbReference type="SAM" id="SignalP"/>
    </source>
</evidence>